<dbReference type="FunCoup" id="A0A0R2FYT4">
    <property type="interactions" value="15"/>
</dbReference>
<feature type="transmembrane region" description="Helical" evidence="1">
    <location>
        <begin position="358"/>
        <end position="376"/>
    </location>
</feature>
<dbReference type="InParanoid" id="A0A0R2FYT4"/>
<sequence>MTKRFNPKNWRPNTWSLWVSFLLPALFMTAYFASRHMAPFGNSSILTVDLGQQYIDFFEFFRHTLLTDPSQIFYSFSKGLGGEMYGDWAYYLMSPTNLLLLPFANTQLPSALFWLTVLKYGLTSWSFAFAILKMRWQKGWSLPIFGTAYAFSGWFVANQLNLLWLDVAILLPLVVLGLESYFKQKSMWYYVLPLTAACVINYYMAYMLGLFMVLYLVWRLTWSAYPWQQRLHSLGQFIFASIISIGLAAVIWLPTAVSLLNSKGQHMLQDLKWQFDYPAADILGKFFVGSFNFAQMPTGLPNIFVGTLPLIIIWFFITSRQIRWPVRLTTCLVTAVLVLSMMYSPLNLLWHGFQYPVWYPYRFSFVFCFWLLWLTASIWTNQFRLSSLQLLSFLGLAGLGFAYLYQRVDKLNFLSQEQLLIGGCFLALFIILLLSQSRGRWWSLLLAALVLSELATSTVLTLNNFSYLTNREYQTAMTNLNTLSEQLPHHKNDFYRVAQSFQRTKGDPFQGHYYGASVFSSGLEHQQSDFMAAIGQPEGDNYISYDSGTILTDTFLGMRYLLQSNDHEANRPGTPANLTTLRRQDTNDEYPIVYTNTLTLLSKNPQALPLAFAANSDLTNLKWKENDPLGNQNRLWAALTGNDESPVFTSVNFDHSTTVNTQLPQTVTGAYLTKQDQHADAKISLSYIPSTDDPYYLTLGDSLNSDDLEIQINGQTVPEIPSHRHTIVIPLRNGQKGQTQTITMHFKRADLWLKNVSLYRANQQQLTREAKAIKQHALVINHFSNTDIKGTITMPAGNQMLMTTIPYGPGWQATVDGQPVKPLKIGKFLIGLPLNEGEHQVHFTYRPPFFKLGLYISLGTILFTLGLAWSSYLNHRHDRPDLP</sequence>
<protein>
    <submittedName>
        <fullName evidence="2">Integral membrane protein</fullName>
    </submittedName>
</protein>
<feature type="transmembrane region" description="Helical" evidence="1">
    <location>
        <begin position="418"/>
        <end position="434"/>
    </location>
</feature>
<dbReference type="PANTHER" id="PTHR38454:SF1">
    <property type="entry name" value="INTEGRAL MEMBRANE PROTEIN"/>
    <property type="match status" value="1"/>
</dbReference>
<keyword evidence="1" id="KW-1133">Transmembrane helix</keyword>
<dbReference type="Pfam" id="PF09586">
    <property type="entry name" value="YfhO"/>
    <property type="match status" value="1"/>
</dbReference>
<name>A0A0R2FYT4_9LACO</name>
<feature type="transmembrane region" description="Helical" evidence="1">
    <location>
        <begin position="324"/>
        <end position="346"/>
    </location>
</feature>
<comment type="caution">
    <text evidence="2">The sequence shown here is derived from an EMBL/GenBank/DDBJ whole genome shotgun (WGS) entry which is preliminary data.</text>
</comment>
<dbReference type="OrthoDB" id="9815466at2"/>
<dbReference type="STRING" id="1123500.GCA_000420365_00616"/>
<feature type="transmembrane region" description="Helical" evidence="1">
    <location>
        <begin position="237"/>
        <end position="261"/>
    </location>
</feature>
<evidence type="ECO:0000313" key="2">
    <source>
        <dbReference type="EMBL" id="KRN32454.1"/>
    </source>
</evidence>
<evidence type="ECO:0000256" key="1">
    <source>
        <dbReference type="SAM" id="Phobius"/>
    </source>
</evidence>
<proteinExistence type="predicted"/>
<reference evidence="2 3" key="1">
    <citation type="journal article" date="2015" name="Genome Announc.">
        <title>Expanding the biotechnology potential of lactobacilli through comparative genomics of 213 strains and associated genera.</title>
        <authorList>
            <person name="Sun Z."/>
            <person name="Harris H.M."/>
            <person name="McCann A."/>
            <person name="Guo C."/>
            <person name="Argimon S."/>
            <person name="Zhang W."/>
            <person name="Yang X."/>
            <person name="Jeffery I.B."/>
            <person name="Cooney J.C."/>
            <person name="Kagawa T.F."/>
            <person name="Liu W."/>
            <person name="Song Y."/>
            <person name="Salvetti E."/>
            <person name="Wrobel A."/>
            <person name="Rasinkangas P."/>
            <person name="Parkhill J."/>
            <person name="Rea M.C."/>
            <person name="O'Sullivan O."/>
            <person name="Ritari J."/>
            <person name="Douillard F.P."/>
            <person name="Paul Ross R."/>
            <person name="Yang R."/>
            <person name="Briner A.E."/>
            <person name="Felis G.E."/>
            <person name="de Vos W.M."/>
            <person name="Barrangou R."/>
            <person name="Klaenhammer T.R."/>
            <person name="Caufield P.W."/>
            <person name="Cui Y."/>
            <person name="Zhang H."/>
            <person name="O'Toole P.W."/>
        </authorList>
    </citation>
    <scope>NUCLEOTIDE SEQUENCE [LARGE SCALE GENOMIC DNA]</scope>
    <source>
        <strain evidence="2 3">DSM 20190</strain>
    </source>
</reference>
<feature type="transmembrane region" description="Helical" evidence="1">
    <location>
        <begin position="852"/>
        <end position="873"/>
    </location>
</feature>
<feature type="transmembrane region" description="Helical" evidence="1">
    <location>
        <begin position="111"/>
        <end position="132"/>
    </location>
</feature>
<gene>
    <name evidence="2" type="ORF">IV68_GL000808</name>
</gene>
<feature type="transmembrane region" description="Helical" evidence="1">
    <location>
        <begin position="299"/>
        <end position="317"/>
    </location>
</feature>
<dbReference type="AlphaFoldDB" id="A0A0R2FYT4"/>
<feature type="transmembrane region" description="Helical" evidence="1">
    <location>
        <begin position="163"/>
        <end position="182"/>
    </location>
</feature>
<feature type="transmembrane region" description="Helical" evidence="1">
    <location>
        <begin position="15"/>
        <end position="33"/>
    </location>
</feature>
<dbReference type="PANTHER" id="PTHR38454">
    <property type="entry name" value="INTEGRAL MEMBRANE PROTEIN-RELATED"/>
    <property type="match status" value="1"/>
</dbReference>
<dbReference type="PATRIC" id="fig|1123500.6.peg.814"/>
<dbReference type="InterPro" id="IPR018580">
    <property type="entry name" value="Uncharacterised_YfhO"/>
</dbReference>
<accession>A0A0R2FYT4</accession>
<keyword evidence="3" id="KW-1185">Reference proteome</keyword>
<feature type="transmembrane region" description="Helical" evidence="1">
    <location>
        <begin position="388"/>
        <end position="406"/>
    </location>
</feature>
<keyword evidence="1" id="KW-0812">Transmembrane</keyword>
<dbReference type="Proteomes" id="UP000051296">
    <property type="component" value="Unassembled WGS sequence"/>
</dbReference>
<feature type="transmembrane region" description="Helical" evidence="1">
    <location>
        <begin position="189"/>
        <end position="217"/>
    </location>
</feature>
<dbReference type="EMBL" id="JQAX01000002">
    <property type="protein sequence ID" value="KRN32454.1"/>
    <property type="molecule type" value="Genomic_DNA"/>
</dbReference>
<organism evidence="2 3">
    <name type="scientific">Weissella halotolerans DSM 20190</name>
    <dbReference type="NCBI Taxonomy" id="1123500"/>
    <lineage>
        <taxon>Bacteria</taxon>
        <taxon>Bacillati</taxon>
        <taxon>Bacillota</taxon>
        <taxon>Bacilli</taxon>
        <taxon>Lactobacillales</taxon>
        <taxon>Lactobacillaceae</taxon>
        <taxon>Weissella</taxon>
    </lineage>
</organism>
<feature type="transmembrane region" description="Helical" evidence="1">
    <location>
        <begin position="441"/>
        <end position="462"/>
    </location>
</feature>
<dbReference type="eggNOG" id="COG4485">
    <property type="taxonomic scope" value="Bacteria"/>
</dbReference>
<keyword evidence="1" id="KW-0472">Membrane</keyword>
<evidence type="ECO:0000313" key="3">
    <source>
        <dbReference type="Proteomes" id="UP000051296"/>
    </source>
</evidence>
<dbReference type="RefSeq" id="WP_022791398.1">
    <property type="nucleotide sequence ID" value="NZ_ATUU01000002.1"/>
</dbReference>